<evidence type="ECO:0000313" key="1">
    <source>
        <dbReference type="EMBL" id="KAH7838738.1"/>
    </source>
</evidence>
<reference evidence="1 2" key="1">
    <citation type="journal article" date="2021" name="Hortic Res">
        <title>High-quality reference genome and annotation aids understanding of berry development for evergreen blueberry (Vaccinium darrowii).</title>
        <authorList>
            <person name="Yu J."/>
            <person name="Hulse-Kemp A.M."/>
            <person name="Babiker E."/>
            <person name="Staton M."/>
        </authorList>
    </citation>
    <scope>NUCLEOTIDE SEQUENCE [LARGE SCALE GENOMIC DNA]</scope>
    <source>
        <strain evidence="2">cv. NJ 8807/NJ 8810</strain>
        <tissue evidence="1">Young leaf</tissue>
    </source>
</reference>
<comment type="caution">
    <text evidence="1">The sequence shown here is derived from an EMBL/GenBank/DDBJ whole genome shotgun (WGS) entry which is preliminary data.</text>
</comment>
<organism evidence="1 2">
    <name type="scientific">Vaccinium darrowii</name>
    <dbReference type="NCBI Taxonomy" id="229202"/>
    <lineage>
        <taxon>Eukaryota</taxon>
        <taxon>Viridiplantae</taxon>
        <taxon>Streptophyta</taxon>
        <taxon>Embryophyta</taxon>
        <taxon>Tracheophyta</taxon>
        <taxon>Spermatophyta</taxon>
        <taxon>Magnoliopsida</taxon>
        <taxon>eudicotyledons</taxon>
        <taxon>Gunneridae</taxon>
        <taxon>Pentapetalae</taxon>
        <taxon>asterids</taxon>
        <taxon>Ericales</taxon>
        <taxon>Ericaceae</taxon>
        <taxon>Vaccinioideae</taxon>
        <taxon>Vaccinieae</taxon>
        <taxon>Vaccinium</taxon>
    </lineage>
</organism>
<dbReference type="EMBL" id="CM037156">
    <property type="protein sequence ID" value="KAH7838738.1"/>
    <property type="molecule type" value="Genomic_DNA"/>
</dbReference>
<name>A0ACB7XDF3_9ERIC</name>
<keyword evidence="2" id="KW-1185">Reference proteome</keyword>
<proteinExistence type="predicted"/>
<accession>A0ACB7XDF3</accession>
<sequence length="85" mass="9877">MNQVPISKLVAEDLKIGWKVKGVNNDLVSREEIAQLVRRFMDPENVERKEMVKRARETREMFRRAIEKGGSSEKNSEAFLNDISK</sequence>
<evidence type="ECO:0000313" key="2">
    <source>
        <dbReference type="Proteomes" id="UP000828048"/>
    </source>
</evidence>
<gene>
    <name evidence="1" type="ORF">Vadar_030476</name>
</gene>
<dbReference type="Proteomes" id="UP000828048">
    <property type="component" value="Chromosome 6"/>
</dbReference>
<protein>
    <submittedName>
        <fullName evidence="1">Uncharacterized protein</fullName>
    </submittedName>
</protein>